<organism evidence="1 2">
    <name type="scientific">Paramecium octaurelia</name>
    <dbReference type="NCBI Taxonomy" id="43137"/>
    <lineage>
        <taxon>Eukaryota</taxon>
        <taxon>Sar</taxon>
        <taxon>Alveolata</taxon>
        <taxon>Ciliophora</taxon>
        <taxon>Intramacronucleata</taxon>
        <taxon>Oligohymenophorea</taxon>
        <taxon>Peniculida</taxon>
        <taxon>Parameciidae</taxon>
        <taxon>Paramecium</taxon>
    </lineage>
</organism>
<dbReference type="AlphaFoldDB" id="A0A8S1U375"/>
<dbReference type="EMBL" id="CAJJDP010000035">
    <property type="protein sequence ID" value="CAD8158137.1"/>
    <property type="molecule type" value="Genomic_DNA"/>
</dbReference>
<name>A0A8S1U375_PAROT</name>
<keyword evidence="2" id="KW-1185">Reference proteome</keyword>
<evidence type="ECO:0000313" key="1">
    <source>
        <dbReference type="EMBL" id="CAD8158137.1"/>
    </source>
</evidence>
<sequence length="346" mass="41585">MQSKNQADTNQKRIELIPDGIFDLCDEFPVNDKDVSFEEYFEIKHYILSPNQNYIAIFVVRTEIVVGSHSREEYILFIKSLINNKLMYFGEYIEDKLKIKDYFFSDDSRYLIFRKPTKLLYIDFLGQQKTKKKQISSQHFLSYDSSGNINLLIDSTTILTIQLETDFEQITQFQYEILFYQKLFSSFAIVESNDQTYIIHTQNQKIHLRWQHNMPSKRYFWKSFIAYGHCSDAKLRNLQTGKLIRNINPKFGFRQFSQDQTSIYLFQIVKRHQKIKKKGKNVPNTFSRFDILRGVYKKLNINIDPFNDLQTLTNYYYIDYEDLEDVDDDEEKVKKLRYFRISYLTQ</sequence>
<reference evidence="1" key="1">
    <citation type="submission" date="2021-01" db="EMBL/GenBank/DDBJ databases">
        <authorList>
            <consortium name="Genoscope - CEA"/>
            <person name="William W."/>
        </authorList>
    </citation>
    <scope>NUCLEOTIDE SEQUENCE</scope>
</reference>
<dbReference type="OrthoDB" id="309754at2759"/>
<gene>
    <name evidence="1" type="ORF">POCTA_138.1.T0350034</name>
</gene>
<dbReference type="OMA" id="GIFDLCD"/>
<comment type="caution">
    <text evidence="1">The sequence shown here is derived from an EMBL/GenBank/DDBJ whole genome shotgun (WGS) entry which is preliminary data.</text>
</comment>
<proteinExistence type="predicted"/>
<protein>
    <submittedName>
        <fullName evidence="1">Uncharacterized protein</fullName>
    </submittedName>
</protein>
<dbReference type="Proteomes" id="UP000683925">
    <property type="component" value="Unassembled WGS sequence"/>
</dbReference>
<accession>A0A8S1U375</accession>
<evidence type="ECO:0000313" key="2">
    <source>
        <dbReference type="Proteomes" id="UP000683925"/>
    </source>
</evidence>